<feature type="repeat" description="ANK" evidence="1">
    <location>
        <begin position="43"/>
        <end position="75"/>
    </location>
</feature>
<accession>A0A7S1SA98</accession>
<dbReference type="PROSITE" id="PS50297">
    <property type="entry name" value="ANK_REP_REGION"/>
    <property type="match status" value="1"/>
</dbReference>
<proteinExistence type="predicted"/>
<name>A0A7S1SA98_ALECA</name>
<dbReference type="AlphaFoldDB" id="A0A7S1SA98"/>
<evidence type="ECO:0000313" key="2">
    <source>
        <dbReference type="EMBL" id="CAD9188948.1"/>
    </source>
</evidence>
<dbReference type="SUPFAM" id="SSF48403">
    <property type="entry name" value="Ankyrin repeat"/>
    <property type="match status" value="1"/>
</dbReference>
<sequence length="298" mass="32664">MAEDDARTDLEHQFLDHAKTFEWDAVKTMLAIDPDLINAQPAGRWTALHQAAFEGNKDMAEFLVRKGSSLTAVTRARKTALEVAKGSAREWLQEAPTMEFPSTGVEALPEAAAEPAKAVAEPAKAAADKEERPKKKAKVKADPVYTLNINGAIDKEYEGSSFKDIAAAPTSALQGIAEKGRVVLRKLGIKTVRDLGTWKFYKISKAIAGLSALEEPGKREEGAFMNVNKAVDKKHETSSFQEMVKLPPSALQGLAEWVDIELASVHIKTIGQLGEWKFARWAEWIVDLAEFEAADFSS</sequence>
<dbReference type="PROSITE" id="PS50088">
    <property type="entry name" value="ANK_REPEAT"/>
    <property type="match status" value="1"/>
</dbReference>
<dbReference type="EMBL" id="HBGE01110226">
    <property type="protein sequence ID" value="CAD9188948.1"/>
    <property type="molecule type" value="Transcribed_RNA"/>
</dbReference>
<organism evidence="2">
    <name type="scientific">Alexandrium catenella</name>
    <name type="common">Red tide dinoflagellate</name>
    <name type="synonym">Gonyaulax catenella</name>
    <dbReference type="NCBI Taxonomy" id="2925"/>
    <lineage>
        <taxon>Eukaryota</taxon>
        <taxon>Sar</taxon>
        <taxon>Alveolata</taxon>
        <taxon>Dinophyceae</taxon>
        <taxon>Gonyaulacales</taxon>
        <taxon>Pyrocystaceae</taxon>
        <taxon>Alexandrium</taxon>
    </lineage>
</organism>
<dbReference type="Pfam" id="PF00023">
    <property type="entry name" value="Ank"/>
    <property type="match status" value="1"/>
</dbReference>
<keyword evidence="1" id="KW-0040">ANK repeat</keyword>
<gene>
    <name evidence="2" type="ORF">ACAT0790_LOCUS65722</name>
</gene>
<reference evidence="2" key="1">
    <citation type="submission" date="2021-01" db="EMBL/GenBank/DDBJ databases">
        <authorList>
            <person name="Corre E."/>
            <person name="Pelletier E."/>
            <person name="Niang G."/>
            <person name="Scheremetjew M."/>
            <person name="Finn R."/>
            <person name="Kale V."/>
            <person name="Holt S."/>
            <person name="Cochrane G."/>
            <person name="Meng A."/>
            <person name="Brown T."/>
            <person name="Cohen L."/>
        </authorList>
    </citation>
    <scope>NUCLEOTIDE SEQUENCE</scope>
    <source>
        <strain evidence="2">OF101</strain>
    </source>
</reference>
<dbReference type="InterPro" id="IPR002110">
    <property type="entry name" value="Ankyrin_rpt"/>
</dbReference>
<evidence type="ECO:0000256" key="1">
    <source>
        <dbReference type="PROSITE-ProRule" id="PRU00023"/>
    </source>
</evidence>
<dbReference type="InterPro" id="IPR036770">
    <property type="entry name" value="Ankyrin_rpt-contain_sf"/>
</dbReference>
<dbReference type="Gene3D" id="1.25.40.20">
    <property type="entry name" value="Ankyrin repeat-containing domain"/>
    <property type="match status" value="1"/>
</dbReference>
<protein>
    <submittedName>
        <fullName evidence="2">Uncharacterized protein</fullName>
    </submittedName>
</protein>